<gene>
    <name evidence="2" type="ordered locus">Desru_0680</name>
</gene>
<evidence type="ECO:0000313" key="3">
    <source>
        <dbReference type="Proteomes" id="UP000009234"/>
    </source>
</evidence>
<dbReference type="EMBL" id="CP002780">
    <property type="protein sequence ID" value="AEG58965.1"/>
    <property type="molecule type" value="Genomic_DNA"/>
</dbReference>
<evidence type="ECO:0000256" key="1">
    <source>
        <dbReference type="SAM" id="SignalP"/>
    </source>
</evidence>
<reference evidence="2 3" key="2">
    <citation type="journal article" date="2012" name="Stand. Genomic Sci.">
        <title>Complete genome sequence of the sulfate-reducing firmicute Desulfotomaculum ruminis type strain (DL(T)).</title>
        <authorList>
            <person name="Spring S."/>
            <person name="Visser M."/>
            <person name="Lu M."/>
            <person name="Copeland A."/>
            <person name="Lapidus A."/>
            <person name="Lucas S."/>
            <person name="Cheng J.F."/>
            <person name="Han C."/>
            <person name="Tapia R."/>
            <person name="Goodwin L.A."/>
            <person name="Pitluck S."/>
            <person name="Ivanova N."/>
            <person name="Land M."/>
            <person name="Hauser L."/>
            <person name="Larimer F."/>
            <person name="Rohde M."/>
            <person name="Goker M."/>
            <person name="Detter J.C."/>
            <person name="Kyrpides N.C."/>
            <person name="Woyke T."/>
            <person name="Schaap P.J."/>
            <person name="Plugge C.M."/>
            <person name="Muyzer G."/>
            <person name="Kuever J."/>
            <person name="Pereira I.A."/>
            <person name="Parshina S.N."/>
            <person name="Bernier-Latmani R."/>
            <person name="Stams A.J."/>
            <person name="Klenk H.P."/>
        </authorList>
    </citation>
    <scope>NUCLEOTIDE SEQUENCE [LARGE SCALE GENOMIC DNA]</scope>
    <source>
        <strain evidence="3">ATCC 23193 / DSM 2154 / NCIB 8452 / DL</strain>
    </source>
</reference>
<sequence length="133" mass="15342">MRRIILLLVCVLVFFSTSPVSGEEYDKRWCTLADNTQVYGYWQEVAGTWILVECNPGTGKETGFAFLNSGKYETREKQVVDRYEYVKHEDLRRVREVKPVIVERVFAPNAPTDTEVDMDYYRGNRGGAAHIVI</sequence>
<dbReference type="STRING" id="696281.Desru_0680"/>
<dbReference type="RefSeq" id="WP_013840739.1">
    <property type="nucleotide sequence ID" value="NC_015589.1"/>
</dbReference>
<keyword evidence="3" id="KW-1185">Reference proteome</keyword>
<feature type="chain" id="PRO_5003338857" evidence="1">
    <location>
        <begin position="23"/>
        <end position="133"/>
    </location>
</feature>
<dbReference type="AlphaFoldDB" id="F6DTU7"/>
<dbReference type="OrthoDB" id="1809945at2"/>
<protein>
    <submittedName>
        <fullName evidence="2">Uncharacterized protein</fullName>
    </submittedName>
</protein>
<name>F6DTU7_DESRL</name>
<evidence type="ECO:0000313" key="2">
    <source>
        <dbReference type="EMBL" id="AEG58965.1"/>
    </source>
</evidence>
<dbReference type="HOGENOM" id="CLU_1903328_0_0_9"/>
<reference evidence="3" key="1">
    <citation type="submission" date="2011-05" db="EMBL/GenBank/DDBJ databases">
        <title>Complete sequence of Desulfotomaculum ruminis DSM 2154.</title>
        <authorList>
            <person name="Lucas S."/>
            <person name="Copeland A."/>
            <person name="Lapidus A."/>
            <person name="Cheng J.-F."/>
            <person name="Goodwin L."/>
            <person name="Pitluck S."/>
            <person name="Lu M."/>
            <person name="Detter J.C."/>
            <person name="Han C."/>
            <person name="Tapia R."/>
            <person name="Land M."/>
            <person name="Hauser L."/>
            <person name="Kyrpides N."/>
            <person name="Ivanova N."/>
            <person name="Mikhailova N."/>
            <person name="Pagani I."/>
            <person name="Stams A.J.M."/>
            <person name="Plugge C.M."/>
            <person name="Muyzer G."/>
            <person name="Kuever J."/>
            <person name="Parshina S.N."/>
            <person name="Ivanova A.E."/>
            <person name="Nazina T.N."/>
            <person name="Brambilla E."/>
            <person name="Spring S."/>
            <person name="Klenk H.-P."/>
            <person name="Woyke T."/>
        </authorList>
    </citation>
    <scope>NUCLEOTIDE SEQUENCE [LARGE SCALE GENOMIC DNA]</scope>
    <source>
        <strain evidence="3">ATCC 23193 / DSM 2154 / NCIB 8452 / DL</strain>
    </source>
</reference>
<dbReference type="KEGG" id="dru:Desru_0680"/>
<keyword evidence="1" id="KW-0732">Signal</keyword>
<feature type="signal peptide" evidence="1">
    <location>
        <begin position="1"/>
        <end position="22"/>
    </location>
</feature>
<dbReference type="Proteomes" id="UP000009234">
    <property type="component" value="Chromosome"/>
</dbReference>
<proteinExistence type="predicted"/>
<accession>F6DTU7</accession>
<organism evidence="2 3">
    <name type="scientific">Desulforamulus ruminis (strain ATCC 23193 / DSM 2154 / NCIMB 8452 / DL)</name>
    <name type="common">Desulfotomaculum ruminis</name>
    <dbReference type="NCBI Taxonomy" id="696281"/>
    <lineage>
        <taxon>Bacteria</taxon>
        <taxon>Bacillati</taxon>
        <taxon>Bacillota</taxon>
        <taxon>Clostridia</taxon>
        <taxon>Eubacteriales</taxon>
        <taxon>Peptococcaceae</taxon>
        <taxon>Desulforamulus</taxon>
    </lineage>
</organism>